<evidence type="ECO:0000256" key="1">
    <source>
        <dbReference type="ARBA" id="ARBA00007257"/>
    </source>
</evidence>
<evidence type="ECO:0000256" key="3">
    <source>
        <dbReference type="ARBA" id="ARBA00022729"/>
    </source>
</evidence>
<dbReference type="InterPro" id="IPR010994">
    <property type="entry name" value="RuvA_2-like"/>
</dbReference>
<reference evidence="12 13" key="1">
    <citation type="submission" date="2007-03" db="EMBL/GenBank/DDBJ databases">
        <authorList>
            <person name="Fulton L."/>
            <person name="Clifton S."/>
            <person name="Fulton B."/>
            <person name="Xu J."/>
            <person name="Minx P."/>
            <person name="Pepin K.H."/>
            <person name="Johnson M."/>
            <person name="Thiruvilangam P."/>
            <person name="Bhonagiri V."/>
            <person name="Nash W.E."/>
            <person name="Mardis E.R."/>
            <person name="Wilson R.K."/>
        </authorList>
    </citation>
    <scope>NUCLEOTIDE SEQUENCE [LARGE SCALE GENOMIC DNA]</scope>
    <source>
        <strain evidence="12 13">ATCC 29174</strain>
    </source>
</reference>
<evidence type="ECO:0000256" key="6">
    <source>
        <dbReference type="SAM" id="SignalP"/>
    </source>
</evidence>
<dbReference type="Pfam" id="PF14520">
    <property type="entry name" value="HHH_5"/>
    <property type="match status" value="1"/>
</dbReference>
<feature type="domain" description="SpaA-like prealbumin fold" evidence="9">
    <location>
        <begin position="1290"/>
        <end position="1382"/>
    </location>
</feature>
<keyword evidence="4 12" id="KW-0347">Helicase</keyword>
<feature type="domain" description="SpaA-like prealbumin fold" evidence="9">
    <location>
        <begin position="1399"/>
        <end position="1489"/>
    </location>
</feature>
<dbReference type="EMBL" id="AAVO02000006">
    <property type="protein sequence ID" value="EDM87651.1"/>
    <property type="molecule type" value="Genomic_DNA"/>
</dbReference>
<feature type="domain" description="SpaA-like prealbumin fold" evidence="9">
    <location>
        <begin position="711"/>
        <end position="797"/>
    </location>
</feature>
<dbReference type="Pfam" id="PF13538">
    <property type="entry name" value="UvrD_C_2"/>
    <property type="match status" value="1"/>
</dbReference>
<gene>
    <name evidence="4" type="primary">recD2</name>
    <name evidence="12" type="ORF">RUMOBE_01832</name>
</gene>
<dbReference type="CDD" id="cd17933">
    <property type="entry name" value="DEXSc_RecD-like"/>
    <property type="match status" value="1"/>
</dbReference>
<dbReference type="GO" id="GO:0003677">
    <property type="term" value="F:DNA binding"/>
    <property type="evidence" value="ECO:0007669"/>
    <property type="project" value="UniProtKB-UniRule"/>
</dbReference>
<dbReference type="eggNOG" id="COG4932">
    <property type="taxonomic scope" value="Bacteria"/>
</dbReference>
<dbReference type="Pfam" id="PF13245">
    <property type="entry name" value="AAA_19"/>
    <property type="match status" value="1"/>
</dbReference>
<feature type="chain" id="PRO_5002689646" description="ATP-dependent RecD2 DNA helicase" evidence="6">
    <location>
        <begin position="25"/>
        <end position="2375"/>
    </location>
</feature>
<feature type="domain" description="ATP-dependent RecD2 DNA helicase-like helix-hairpin-helix" evidence="8">
    <location>
        <begin position="1787"/>
        <end position="1875"/>
    </location>
</feature>
<dbReference type="NCBIfam" id="TIGR01448">
    <property type="entry name" value="recD_rel"/>
    <property type="match status" value="1"/>
</dbReference>
<dbReference type="PANTHER" id="PTHR36108">
    <property type="entry name" value="COLOSSIN-B-RELATED"/>
    <property type="match status" value="1"/>
</dbReference>
<dbReference type="CDD" id="cd18809">
    <property type="entry name" value="SF1_C_RecD"/>
    <property type="match status" value="1"/>
</dbReference>
<dbReference type="InterPro" id="IPR041451">
    <property type="entry name" value="RecD2_SH13"/>
</dbReference>
<keyword evidence="4" id="KW-0238">DNA-binding</keyword>
<dbReference type="InterPro" id="IPR027417">
    <property type="entry name" value="P-loop_NTPase"/>
</dbReference>
<sequence length="2375" mass="263065">MAGAMAFALCCTTLLQTGASAVSAAEVGGVSAQSETQIEVQTETQTETQTEKSEEELIEETVADPELALMVTEGEAFDIQNDFTGLKLSDGDHVELKKAAMEDGTVFDYNHAGTYKCVYLVTPASGEAYLVARNITVTPREAETDGSNGGQEQESGDDEPEADPVLPTISPEDAPETLEEPEETEEPEEEEAEGFSDEKTEDGSHQVDIVQGNEFNIELDHEDGRYQTGETVNFSGDIPQGSLIAVGTSLVEANQTENTEDLLYAEVSYDEGTNSFSFEMPEDDVALNVLYDQAEGGISTVAASDGDLWDDSTDIEANTYYYYSDGKLHPFDSVMGQGGNDSYKYIRYKAGGKTYTVYAYCMQHSKQSPPSGTTYKNMVELDEGGDDRYLRKAMFYGYGGPGWGGTFNGYNIKSIMEKYGCSSETRAMQHYLVDYLYDGESGFGGSLSTTAKNMLKEIKAALAKMPDPTTMELTPGLSASANGNQSPTFTWKANAAFVITIHLENGVSLVNETTGKTGTGNVSVKGGEKFHLEATTQNIGSLKGKYAITSNYPLNFHAMLLKLANSQDIGFGYYTDTLELNLEVDWPDEATVKIIKKDKGSNALLAGAVYGIYADEACTKLIKKMPATNAKGESEVKITKTQDTVYLREISGPSGYVLDTKAYGVKLVVGQTASKNLTDKEQKGALTIYKEGEVLTGAAVTENGVTFTYEKRKLKGAVYSVYAGADIKAADGTLIYKKGALVKDNLVTGDDGSVTLKDLYLGTYTVTETKAPDNYVCKGESKTVELVYAGQTVEVQTGSATFLNERQKAAVRVEKQDEETKNPLSGGIYGLYAAEDIKVDGKTVVPKGTLIEKATTGADGKASYKAELPINYSYSIREIQAPELYLRNSEDTYTFTFKFTNDKEEKVNFSHTFTNKRVNATIDLVKEDSETGNSAQGDAVFEGAIYGLYAREDINHPDGRSGVLYKKDEQVATLTTDKAGKASVSNLYLGKYYLKEITPPVGYLLDEEEHDVNCNYEGDQVETVKRNTVSKENVIKQPFQLIKAADNDKTDADLLKGAGFSAYLISSLTVKDDGSYDFTNATPTVLTEDGKTEMFTDERGYACSIPIPYGRYIVRETTTPHNFMPVDDFIVTVTENSSTPQVWRVLLDDEFKAKLKIVKQDDETKQPVLLANTEFKVYDLDAKKYVEQVTTYPNTVVHKSYFTDENGYLILPESLKCGNYRIEEVSAPDGYTQNTQYVEIKVDKNTAYQMDSVSGDAIITVTYENHPVKGKLVIHKSGETLKSFKKDFVYEETSLEGAEFEIYAAEDIFTPDHQVDEQGNRHVIYAKDTLVKTVTTDKNGEAVIKDLPLGKYRVKETKTPAGFVLNPDSQEVSFIYKDQNTPEIEEKLEFSNERQKVELSVEKQDAETGKTLKGATFGLYNKEAISSGDKVIVKADTLLQEITSNEKGKAAFTLDLPLGRYYVKELQAPAGYVSSDEILEFDATYQGQDVKTIKLKSVKKNQPTTVEVTKADITTGTELDGASMSVLDKDGNVIDSWTSVKDSPHVIKRLQVGKTYILREELAPYGYLRATDVEFTISDTAEVQKVKMEDEVPVARLLVNKKGEFLDSVSLLDNAKGMIEHLFNYVTGNLTDVTFNVYAAEAIRQIYYNAGSGYTVASYMTNEDLPEEVKKQKNGNYGIFQAFGTELPTNEGLDVELTGDWKPTKYGMQYSVSNFSVTMPTTKEGIRTYLSSSLIKGIGPAMAARIVETFGEDTLNVFNDSPEKLLQVKGITQKRLDDILEGYQKSSSIRELMMYLSPFGVTPAKASKIQEKFGPAAVMIVKEEPFRLCEVHGFGFLTVDQIAVKAKHFRADDPLRIKAAILHIMSEAEGEGHLYLKREDIIERVEKLLNHNKDVSPVSERAIRDTGNDMIHTDGSLVCHDGGFYTRKSFQAELGAAAALVRLHMQTGMAVNVDRILRKIQKEQDIILNAKQQVAVKNVFENPISIITGGPGRGKTTVIRFIIAVQEALDKNAVILLCAPTGIARRRMRECTEYPALTIHKSIGLTGEAGEEEWKNEQPIPDDLIIADEFSMVDMYLADKLFSSIKSGARLVLVGDKDQIESVGPGKVFQEIIDSGVFPVTVLDECFRQEGNSTISQNAIKINKNQLDLVFDDTFQFIPASTPEEASRKIQKIYRKEVLQRNGSLEEVQVMSPLRKDTEAGTDALNLVLRDIANPKRFGYPEITNGRNTYREGDRVMQTKNNDEVANGDIGEVIGIFRKDQKMVMRVDFGDGRVMEYQEEDYWPLTLAYAITVHKAQGSEYPMAILPMLPCFRWMLRRNIFYTAVTRARERFIIVGSKRAIAQAIRTDYISRRNTMFGYRIRKIYEAILEQEKSA</sequence>
<evidence type="ECO:0000313" key="12">
    <source>
        <dbReference type="EMBL" id="EDM87651.1"/>
    </source>
</evidence>
<dbReference type="Gene3D" id="2.60.40.10">
    <property type="entry name" value="Immunoglobulins"/>
    <property type="match status" value="9"/>
</dbReference>
<dbReference type="SUPFAM" id="SSF52540">
    <property type="entry name" value="P-loop containing nucleoside triphosphate hydrolases"/>
    <property type="match status" value="2"/>
</dbReference>
<evidence type="ECO:0000259" key="7">
    <source>
        <dbReference type="Pfam" id="PF13538"/>
    </source>
</evidence>
<comment type="similarity">
    <text evidence="4">Belongs to the RecD family. RecD2 subfamily.</text>
</comment>
<dbReference type="GO" id="GO:0016887">
    <property type="term" value="F:ATP hydrolysis activity"/>
    <property type="evidence" value="ECO:0007669"/>
    <property type="project" value="RHEA"/>
</dbReference>
<dbReference type="eggNOG" id="COG0507">
    <property type="taxonomic scope" value="Bacteria"/>
</dbReference>
<protein>
    <recommendedName>
        <fullName evidence="4">ATP-dependent RecD2 DNA helicase</fullName>
        <ecNumber evidence="4">5.6.2.3</ecNumber>
    </recommendedName>
    <alternativeName>
        <fullName evidence="4">DNA 5'-3' helicase subunit RecD2</fullName>
    </alternativeName>
</protein>
<feature type="domain" description="Thioester" evidence="11">
    <location>
        <begin position="342"/>
        <end position="468"/>
    </location>
</feature>
<feature type="domain" description="ATP-dependent RecD2 DNA helicase SH3" evidence="10">
    <location>
        <begin position="2205"/>
        <end position="2269"/>
    </location>
</feature>
<dbReference type="GO" id="GO:0043139">
    <property type="term" value="F:5'-3' DNA helicase activity"/>
    <property type="evidence" value="ECO:0007669"/>
    <property type="project" value="UniProtKB-UniRule"/>
</dbReference>
<dbReference type="Pfam" id="PF18335">
    <property type="entry name" value="SH3_13"/>
    <property type="match status" value="1"/>
</dbReference>
<dbReference type="Gene3D" id="3.40.50.300">
    <property type="entry name" value="P-loop containing nucleotide triphosphate hydrolases"/>
    <property type="match status" value="2"/>
</dbReference>
<keyword evidence="4 12" id="KW-0067">ATP-binding</keyword>
<evidence type="ECO:0000256" key="5">
    <source>
        <dbReference type="SAM" id="MobiDB-lite"/>
    </source>
</evidence>
<keyword evidence="3 6" id="KW-0732">Signal</keyword>
<evidence type="ECO:0000259" key="10">
    <source>
        <dbReference type="Pfam" id="PF18335"/>
    </source>
</evidence>
<keyword evidence="4 12" id="KW-0547">Nucleotide-binding</keyword>
<dbReference type="InterPro" id="IPR041033">
    <property type="entry name" value="SpaA_PFL_dom_1"/>
</dbReference>
<evidence type="ECO:0000256" key="2">
    <source>
        <dbReference type="ARBA" id="ARBA00022525"/>
    </source>
</evidence>
<feature type="domain" description="UvrD-like helicase C-terminal" evidence="7">
    <location>
        <begin position="2287"/>
        <end position="2335"/>
    </location>
</feature>
<name>A5ZS54_9FIRM</name>
<dbReference type="InterPro" id="IPR027785">
    <property type="entry name" value="UvrD-like_helicase_C"/>
</dbReference>
<dbReference type="Gene3D" id="2.30.30.940">
    <property type="match status" value="1"/>
</dbReference>
<comment type="caution">
    <text evidence="12">The sequence shown here is derived from an EMBL/GenBank/DDBJ whole genome shotgun (WGS) entry which is preliminary data.</text>
</comment>
<dbReference type="Pfam" id="PF17802">
    <property type="entry name" value="SpaA"/>
    <property type="match status" value="8"/>
</dbReference>
<comment type="caution">
    <text evidence="4">Lacks conserved residue(s) required for the propagation of feature annotation.</text>
</comment>
<dbReference type="InterPro" id="IPR013783">
    <property type="entry name" value="Ig-like_fold"/>
</dbReference>
<evidence type="ECO:0000313" key="13">
    <source>
        <dbReference type="Proteomes" id="UP000006002"/>
    </source>
</evidence>
<proteinExistence type="inferred from homology"/>
<evidence type="ECO:0000259" key="8">
    <source>
        <dbReference type="Pfam" id="PF14490"/>
    </source>
</evidence>
<keyword evidence="4" id="KW-0378">Hydrolase</keyword>
<feature type="signal peptide" evidence="6">
    <location>
        <begin position="1"/>
        <end position="24"/>
    </location>
</feature>
<comment type="catalytic activity">
    <reaction evidence="4">
        <text>ATP + H2O = ADP + phosphate + H(+)</text>
        <dbReference type="Rhea" id="RHEA:13065"/>
        <dbReference type="ChEBI" id="CHEBI:15377"/>
        <dbReference type="ChEBI" id="CHEBI:15378"/>
        <dbReference type="ChEBI" id="CHEBI:30616"/>
        <dbReference type="ChEBI" id="CHEBI:43474"/>
        <dbReference type="ChEBI" id="CHEBI:456216"/>
        <dbReference type="EC" id="5.6.2.3"/>
    </reaction>
</comment>
<feature type="compositionally biased region" description="Acidic residues" evidence="5">
    <location>
        <begin position="173"/>
        <end position="195"/>
    </location>
</feature>
<dbReference type="SUPFAM" id="SSF49478">
    <property type="entry name" value="Cna protein B-type domain"/>
    <property type="match status" value="2"/>
</dbReference>
<dbReference type="PANTHER" id="PTHR36108:SF13">
    <property type="entry name" value="COLOSSIN-B-RELATED"/>
    <property type="match status" value="1"/>
</dbReference>
<feature type="domain" description="SpaA-like prealbumin fold" evidence="9">
    <location>
        <begin position="1505"/>
        <end position="1591"/>
    </location>
</feature>
<dbReference type="Gene3D" id="1.10.150.20">
    <property type="entry name" value="5' to 3' exonuclease, C-terminal subdomain"/>
    <property type="match status" value="1"/>
</dbReference>
<comment type="function">
    <text evidence="4">DNA-dependent ATPase and ATP-dependent 5'-3' DNA helicase. Has no activity on blunt DNA or DNA with 3'-overhangs, requires at least 10 bases of 5'-ssDNA for helicase activity.</text>
</comment>
<dbReference type="Pfam" id="PF20610">
    <property type="entry name" value="TED_2"/>
    <property type="match status" value="1"/>
</dbReference>
<organism evidence="12 13">
    <name type="scientific">Blautia obeum ATCC 29174</name>
    <dbReference type="NCBI Taxonomy" id="411459"/>
    <lineage>
        <taxon>Bacteria</taxon>
        <taxon>Bacillati</taxon>
        <taxon>Bacillota</taxon>
        <taxon>Clostridia</taxon>
        <taxon>Lachnospirales</taxon>
        <taxon>Lachnospiraceae</taxon>
        <taxon>Blautia</taxon>
    </lineage>
</organism>
<accession>A5ZS54</accession>
<evidence type="ECO:0000256" key="4">
    <source>
        <dbReference type="HAMAP-Rule" id="MF_01488"/>
    </source>
</evidence>
<dbReference type="InterPro" id="IPR029493">
    <property type="entry name" value="RecD2-like_HHH"/>
</dbReference>
<dbReference type="Proteomes" id="UP000006002">
    <property type="component" value="Unassembled WGS sequence"/>
</dbReference>
<feature type="region of interest" description="Disordered" evidence="5">
    <location>
        <begin position="139"/>
        <end position="204"/>
    </location>
</feature>
<dbReference type="GO" id="GO:0006310">
    <property type="term" value="P:DNA recombination"/>
    <property type="evidence" value="ECO:0007669"/>
    <property type="project" value="InterPro"/>
</dbReference>
<feature type="domain" description="SpaA-like prealbumin fold" evidence="9">
    <location>
        <begin position="591"/>
        <end position="680"/>
    </location>
</feature>
<keyword evidence="4" id="KW-0413">Isomerase</keyword>
<dbReference type="Pfam" id="PF14490">
    <property type="entry name" value="HHH_RecD2"/>
    <property type="match status" value="1"/>
</dbReference>
<evidence type="ECO:0000259" key="9">
    <source>
        <dbReference type="Pfam" id="PF17802"/>
    </source>
</evidence>
<feature type="domain" description="SpaA-like prealbumin fold" evidence="9">
    <location>
        <begin position="944"/>
        <end position="1026"/>
    </location>
</feature>
<evidence type="ECO:0000259" key="11">
    <source>
        <dbReference type="Pfam" id="PF20610"/>
    </source>
</evidence>
<dbReference type="HAMAP" id="MF_01488">
    <property type="entry name" value="RecD2"/>
    <property type="match status" value="1"/>
</dbReference>
<dbReference type="HOGENOM" id="CLU_229467_0_0_9"/>
<dbReference type="SUPFAM" id="SSF47781">
    <property type="entry name" value="RuvA domain 2-like"/>
    <property type="match status" value="1"/>
</dbReference>
<reference evidence="12 13" key="2">
    <citation type="submission" date="2007-04" db="EMBL/GenBank/DDBJ databases">
        <title>Draft genome sequence of Ruminococcus obeum (ATCC 29174).</title>
        <authorList>
            <person name="Sudarsanam P."/>
            <person name="Ley R."/>
            <person name="Guruge J."/>
            <person name="Turnbaugh P.J."/>
            <person name="Mahowald M."/>
            <person name="Liep D."/>
            <person name="Gordon J."/>
        </authorList>
    </citation>
    <scope>NUCLEOTIDE SEQUENCE [LARGE SCALE GENOMIC DNA]</scope>
    <source>
        <strain evidence="12 13">ATCC 29174</strain>
    </source>
</reference>
<dbReference type="InterPro" id="IPR046751">
    <property type="entry name" value="TED_2"/>
</dbReference>
<keyword evidence="2" id="KW-0964">Secreted</keyword>
<feature type="domain" description="SpaA-like prealbumin fold" evidence="9">
    <location>
        <begin position="1154"/>
        <end position="1249"/>
    </location>
</feature>
<comment type="similarity">
    <text evidence="1">Belongs to the serine-aspartate repeat-containing protein (SDr) family.</text>
</comment>
<dbReference type="EC" id="5.6.2.3" evidence="4"/>
<dbReference type="InterPro" id="IPR006345">
    <property type="entry name" value="RecD2"/>
</dbReference>
<feature type="domain" description="SpaA-like prealbumin fold" evidence="9">
    <location>
        <begin position="811"/>
        <end position="908"/>
    </location>
</feature>
<dbReference type="Gene3D" id="1.10.10.2220">
    <property type="match status" value="1"/>
</dbReference>